<organism evidence="4 5">
    <name type="scientific">Cohnella xylanilytica</name>
    <dbReference type="NCBI Taxonomy" id="557555"/>
    <lineage>
        <taxon>Bacteria</taxon>
        <taxon>Bacillati</taxon>
        <taxon>Bacillota</taxon>
        <taxon>Bacilli</taxon>
        <taxon>Bacillales</taxon>
        <taxon>Paenibacillaceae</taxon>
        <taxon>Cohnella</taxon>
    </lineage>
</organism>
<dbReference type="SUPFAM" id="SSF46689">
    <property type="entry name" value="Homeodomain-like"/>
    <property type="match status" value="1"/>
</dbReference>
<sequence>MTAIDLMSEKGYDATTTKEIAAAAGVNEVTLFRHFGSKQKLLETAFERYSYEEEMTEVFQESLQWELYEDLLLISRTYHKIMNRNRKLLYMALKGSSKEIYQKAGRLPQHLRTLLTRYFAVMMDKKKLSTPHLEMTVFSFMAMNYGAFFSADDGKEALPEQTLDEFIEESVRLFARALTP</sequence>
<dbReference type="InterPro" id="IPR050109">
    <property type="entry name" value="HTH-type_TetR-like_transc_reg"/>
</dbReference>
<dbReference type="PANTHER" id="PTHR30055:SF226">
    <property type="entry name" value="HTH-TYPE TRANSCRIPTIONAL REGULATOR PKSA"/>
    <property type="match status" value="1"/>
</dbReference>
<protein>
    <submittedName>
        <fullName evidence="4">Helix-turn-helix transcriptional regulator</fullName>
    </submittedName>
</protein>
<dbReference type="GO" id="GO:0000976">
    <property type="term" value="F:transcription cis-regulatory region binding"/>
    <property type="evidence" value="ECO:0007669"/>
    <property type="project" value="TreeGrafter"/>
</dbReference>
<dbReference type="AlphaFoldDB" id="A0A841TW15"/>
<dbReference type="Gene3D" id="1.10.357.10">
    <property type="entry name" value="Tetracycline Repressor, domain 2"/>
    <property type="match status" value="1"/>
</dbReference>
<proteinExistence type="predicted"/>
<evidence type="ECO:0000313" key="5">
    <source>
        <dbReference type="Proteomes" id="UP000553776"/>
    </source>
</evidence>
<reference evidence="4 5" key="1">
    <citation type="submission" date="2020-08" db="EMBL/GenBank/DDBJ databases">
        <title>Cohnella phylogeny.</title>
        <authorList>
            <person name="Dunlap C."/>
        </authorList>
    </citation>
    <scope>NUCLEOTIDE SEQUENCE [LARGE SCALE GENOMIC DNA]</scope>
    <source>
        <strain evidence="4 5">DSM 25239</strain>
    </source>
</reference>
<gene>
    <name evidence="4" type="ORF">H7B90_01515</name>
</gene>
<keyword evidence="1 2" id="KW-0238">DNA-binding</keyword>
<accession>A0A841TW15</accession>
<evidence type="ECO:0000256" key="2">
    <source>
        <dbReference type="PROSITE-ProRule" id="PRU00335"/>
    </source>
</evidence>
<dbReference type="InterPro" id="IPR001647">
    <property type="entry name" value="HTH_TetR"/>
</dbReference>
<name>A0A841TW15_9BACL</name>
<feature type="DNA-binding region" description="H-T-H motif" evidence="2">
    <location>
        <begin position="16"/>
        <end position="35"/>
    </location>
</feature>
<comment type="caution">
    <text evidence="4">The sequence shown here is derived from an EMBL/GenBank/DDBJ whole genome shotgun (WGS) entry which is preliminary data.</text>
</comment>
<evidence type="ECO:0000259" key="3">
    <source>
        <dbReference type="PROSITE" id="PS50977"/>
    </source>
</evidence>
<dbReference type="EMBL" id="JACJVR010000004">
    <property type="protein sequence ID" value="MBB6690070.1"/>
    <property type="molecule type" value="Genomic_DNA"/>
</dbReference>
<dbReference type="PROSITE" id="PS50977">
    <property type="entry name" value="HTH_TETR_2"/>
    <property type="match status" value="1"/>
</dbReference>
<dbReference type="InterPro" id="IPR009057">
    <property type="entry name" value="Homeodomain-like_sf"/>
</dbReference>
<dbReference type="GO" id="GO:0003700">
    <property type="term" value="F:DNA-binding transcription factor activity"/>
    <property type="evidence" value="ECO:0007669"/>
    <property type="project" value="TreeGrafter"/>
</dbReference>
<keyword evidence="5" id="KW-1185">Reference proteome</keyword>
<evidence type="ECO:0000256" key="1">
    <source>
        <dbReference type="ARBA" id="ARBA00023125"/>
    </source>
</evidence>
<dbReference type="PANTHER" id="PTHR30055">
    <property type="entry name" value="HTH-TYPE TRANSCRIPTIONAL REGULATOR RUTR"/>
    <property type="match status" value="1"/>
</dbReference>
<dbReference type="Pfam" id="PF00440">
    <property type="entry name" value="TetR_N"/>
    <property type="match status" value="1"/>
</dbReference>
<dbReference type="Proteomes" id="UP000553776">
    <property type="component" value="Unassembled WGS sequence"/>
</dbReference>
<evidence type="ECO:0000313" key="4">
    <source>
        <dbReference type="EMBL" id="MBB6690070.1"/>
    </source>
</evidence>
<feature type="domain" description="HTH tetR-type" evidence="3">
    <location>
        <begin position="1"/>
        <end position="53"/>
    </location>
</feature>